<dbReference type="Proteomes" id="UP000298030">
    <property type="component" value="Unassembled WGS sequence"/>
</dbReference>
<evidence type="ECO:0000313" key="8">
    <source>
        <dbReference type="EMBL" id="TEB38214.1"/>
    </source>
</evidence>
<dbReference type="PANTHER" id="PTHR23249:SF16">
    <property type="entry name" value="TRAFFICKING PROTEIN PARTICLE COMPLEX SUBUNIT 1"/>
    <property type="match status" value="1"/>
</dbReference>
<feature type="region of interest" description="Disordered" evidence="7">
    <location>
        <begin position="48"/>
        <end position="83"/>
    </location>
</feature>
<comment type="similarity">
    <text evidence="5">Belongs to the TRAPP small subunits family. BET5 subfamily.</text>
</comment>
<sequence>MTINSLYIFDRHCVCVYYQDWHRTRRPKLASEAGLLPAVSQAVSHTAAIPPNVDGSSTAQGNRDSTMSTGVVGSNYSSPRNTLSSSTGTVVAINNDMPLPAPPLPLSQLAAAAGQTGFTSTGLAFDEEAKLVYGVVISLRNMVKKLSGRDEQFTSYRTSAYRLHLFETLSGYKFVMLTDPKTEGIRPYLRRIYEGPFLEYVVRNPLVKMDSREQGIDNDIFRAALDRMVRGLPMFA</sequence>
<dbReference type="OrthoDB" id="3364529at2759"/>
<dbReference type="GO" id="GO:0005794">
    <property type="term" value="C:Golgi apparatus"/>
    <property type="evidence" value="ECO:0007669"/>
    <property type="project" value="UniProtKB-SubCell"/>
</dbReference>
<dbReference type="InterPro" id="IPR011012">
    <property type="entry name" value="Longin-like_dom_sf"/>
</dbReference>
<evidence type="ECO:0000256" key="4">
    <source>
        <dbReference type="ARBA" id="ARBA00023034"/>
    </source>
</evidence>
<keyword evidence="3 6" id="KW-0931">ER-Golgi transport</keyword>
<evidence type="ECO:0000256" key="6">
    <source>
        <dbReference type="RuleBase" id="RU366065"/>
    </source>
</evidence>
<dbReference type="GO" id="GO:0006888">
    <property type="term" value="P:endoplasmic reticulum to Golgi vesicle-mediated transport"/>
    <property type="evidence" value="ECO:0007669"/>
    <property type="project" value="UniProtKB-UniRule"/>
</dbReference>
<keyword evidence="1 6" id="KW-0813">Transport</keyword>
<organism evidence="8 9">
    <name type="scientific">Coprinellus micaceus</name>
    <name type="common">Glistening ink-cap mushroom</name>
    <name type="synonym">Coprinus micaceus</name>
    <dbReference type="NCBI Taxonomy" id="71717"/>
    <lineage>
        <taxon>Eukaryota</taxon>
        <taxon>Fungi</taxon>
        <taxon>Dikarya</taxon>
        <taxon>Basidiomycota</taxon>
        <taxon>Agaricomycotina</taxon>
        <taxon>Agaricomycetes</taxon>
        <taxon>Agaricomycetidae</taxon>
        <taxon>Agaricales</taxon>
        <taxon>Agaricineae</taxon>
        <taxon>Psathyrellaceae</taxon>
        <taxon>Coprinellus</taxon>
    </lineage>
</organism>
<dbReference type="Gene3D" id="3.30.450.70">
    <property type="match status" value="1"/>
</dbReference>
<dbReference type="CDD" id="cd14855">
    <property type="entry name" value="TRAPPC1_MUM2"/>
    <property type="match status" value="1"/>
</dbReference>
<evidence type="ECO:0000256" key="7">
    <source>
        <dbReference type="SAM" id="MobiDB-lite"/>
    </source>
</evidence>
<dbReference type="EMBL" id="QPFP01000003">
    <property type="protein sequence ID" value="TEB38214.1"/>
    <property type="molecule type" value="Genomic_DNA"/>
</dbReference>
<comment type="subcellular location">
    <subcellularLocation>
        <location evidence="6">Endoplasmic reticulum</location>
    </subcellularLocation>
    <subcellularLocation>
        <location evidence="6">Golgi apparatus</location>
        <location evidence="6">cis-Golgi network</location>
    </subcellularLocation>
</comment>
<dbReference type="STRING" id="71717.A0A4Y7TW96"/>
<proteinExistence type="inferred from homology"/>
<evidence type="ECO:0000256" key="3">
    <source>
        <dbReference type="ARBA" id="ARBA00022892"/>
    </source>
</evidence>
<evidence type="ECO:0000313" key="9">
    <source>
        <dbReference type="Proteomes" id="UP000298030"/>
    </source>
</evidence>
<gene>
    <name evidence="8" type="ORF">FA13DRAFT_1657147</name>
</gene>
<reference evidence="8 9" key="1">
    <citation type="journal article" date="2019" name="Nat. Ecol. Evol.">
        <title>Megaphylogeny resolves global patterns of mushroom evolution.</title>
        <authorList>
            <person name="Varga T."/>
            <person name="Krizsan K."/>
            <person name="Foldi C."/>
            <person name="Dima B."/>
            <person name="Sanchez-Garcia M."/>
            <person name="Sanchez-Ramirez S."/>
            <person name="Szollosi G.J."/>
            <person name="Szarkandi J.G."/>
            <person name="Papp V."/>
            <person name="Albert L."/>
            <person name="Andreopoulos W."/>
            <person name="Angelini C."/>
            <person name="Antonin V."/>
            <person name="Barry K.W."/>
            <person name="Bougher N.L."/>
            <person name="Buchanan P."/>
            <person name="Buyck B."/>
            <person name="Bense V."/>
            <person name="Catcheside P."/>
            <person name="Chovatia M."/>
            <person name="Cooper J."/>
            <person name="Damon W."/>
            <person name="Desjardin D."/>
            <person name="Finy P."/>
            <person name="Geml J."/>
            <person name="Haridas S."/>
            <person name="Hughes K."/>
            <person name="Justo A."/>
            <person name="Karasinski D."/>
            <person name="Kautmanova I."/>
            <person name="Kiss B."/>
            <person name="Kocsube S."/>
            <person name="Kotiranta H."/>
            <person name="LaButti K.M."/>
            <person name="Lechner B.E."/>
            <person name="Liimatainen K."/>
            <person name="Lipzen A."/>
            <person name="Lukacs Z."/>
            <person name="Mihaltcheva S."/>
            <person name="Morgado L.N."/>
            <person name="Niskanen T."/>
            <person name="Noordeloos M.E."/>
            <person name="Ohm R.A."/>
            <person name="Ortiz-Santana B."/>
            <person name="Ovrebo C."/>
            <person name="Racz N."/>
            <person name="Riley R."/>
            <person name="Savchenko A."/>
            <person name="Shiryaev A."/>
            <person name="Soop K."/>
            <person name="Spirin V."/>
            <person name="Szebenyi C."/>
            <person name="Tomsovsky M."/>
            <person name="Tulloss R.E."/>
            <person name="Uehling J."/>
            <person name="Grigoriev I.V."/>
            <person name="Vagvolgyi C."/>
            <person name="Papp T."/>
            <person name="Martin F.M."/>
            <person name="Miettinen O."/>
            <person name="Hibbett D.S."/>
            <person name="Nagy L.G."/>
        </authorList>
    </citation>
    <scope>NUCLEOTIDE SEQUENCE [LARGE SCALE GENOMIC DNA]</scope>
    <source>
        <strain evidence="8 9">FP101781</strain>
    </source>
</reference>
<accession>A0A4Y7TW96</accession>
<evidence type="ECO:0000256" key="2">
    <source>
        <dbReference type="ARBA" id="ARBA00022824"/>
    </source>
</evidence>
<dbReference type="AlphaFoldDB" id="A0A4Y7TW96"/>
<comment type="subunit">
    <text evidence="6">Part of the multisubunit transport protein particle (TRAPP) complex.</text>
</comment>
<evidence type="ECO:0000256" key="1">
    <source>
        <dbReference type="ARBA" id="ARBA00022448"/>
    </source>
</evidence>
<dbReference type="SMART" id="SM01399">
    <property type="entry name" value="Sybindin"/>
    <property type="match status" value="1"/>
</dbReference>
<feature type="compositionally biased region" description="Polar residues" evidence="7">
    <location>
        <begin position="54"/>
        <end position="83"/>
    </location>
</feature>
<keyword evidence="9" id="KW-1185">Reference proteome</keyword>
<dbReference type="Pfam" id="PF04099">
    <property type="entry name" value="Sybindin"/>
    <property type="match status" value="1"/>
</dbReference>
<comment type="caution">
    <text evidence="8">The sequence shown here is derived from an EMBL/GenBank/DDBJ whole genome shotgun (WGS) entry which is preliminary data.</text>
</comment>
<protein>
    <recommendedName>
        <fullName evidence="6">Trafficking protein particle complex subunit</fullName>
    </recommendedName>
</protein>
<dbReference type="PANTHER" id="PTHR23249">
    <property type="entry name" value="TRAFFICKING PROTEIN PARTICLE COMPLEX SUBUNIT"/>
    <property type="match status" value="1"/>
</dbReference>
<dbReference type="InterPro" id="IPR007233">
    <property type="entry name" value="TRAPPC"/>
</dbReference>
<dbReference type="SUPFAM" id="SSF64356">
    <property type="entry name" value="SNARE-like"/>
    <property type="match status" value="1"/>
</dbReference>
<keyword evidence="4 6" id="KW-0333">Golgi apparatus</keyword>
<dbReference type="GO" id="GO:0005783">
    <property type="term" value="C:endoplasmic reticulum"/>
    <property type="evidence" value="ECO:0007669"/>
    <property type="project" value="UniProtKB-SubCell"/>
</dbReference>
<name>A0A4Y7TW96_COPMI</name>
<dbReference type="GO" id="GO:0030008">
    <property type="term" value="C:TRAPP complex"/>
    <property type="evidence" value="ECO:0007669"/>
    <property type="project" value="UniProtKB-UniRule"/>
</dbReference>
<keyword evidence="2 6" id="KW-0256">Endoplasmic reticulum</keyword>
<evidence type="ECO:0000256" key="5">
    <source>
        <dbReference type="ARBA" id="ARBA00038167"/>
    </source>
</evidence>